<dbReference type="InterPro" id="IPR038538">
    <property type="entry name" value="MTERF_sf"/>
</dbReference>
<dbReference type="GeneTree" id="ENSGT00460000041648"/>
<proteinExistence type="inferred from homology"/>
<reference evidence="5" key="1">
    <citation type="submission" date="2015-09" db="EMBL/GenBank/DDBJ databases">
        <authorList>
            <person name="Sai Rama Sridatta P."/>
        </authorList>
    </citation>
    <scope>NUCLEOTIDE SEQUENCE [LARGE SCALE GENOMIC DNA]</scope>
</reference>
<comment type="similarity">
    <text evidence="1">Belongs to the mTERF family.</text>
</comment>
<dbReference type="Pfam" id="PF02536">
    <property type="entry name" value="mTERF"/>
    <property type="match status" value="1"/>
</dbReference>
<reference evidence="4" key="3">
    <citation type="submission" date="2025-05" db="UniProtKB">
        <authorList>
            <consortium name="Ensembl"/>
        </authorList>
    </citation>
    <scope>IDENTIFICATION</scope>
</reference>
<dbReference type="InParanoid" id="A0A4W6E7I3"/>
<dbReference type="Gene3D" id="1.25.70.10">
    <property type="entry name" value="Transcription termination factor 3, mitochondrial"/>
    <property type="match status" value="1"/>
</dbReference>
<sequence length="347" mass="39686">MGTTVAVCQVLRWTVKTAASPLLSPLQLWRYHSKPLCVGCRLFCSSSSQSTLQSKQENYNRSQLSEKPVTELSLRSLADMGFTDIQAEEIYQTVSNVRGGSVAKHALSTLTALFVLGLNPSSVLKLLQKCPELYTVKESQLQQRIDNLRKVGLGEGSLQRVVAHYPQILTVTVKKLKHVVAFLREKCLFTVQQVTDILRDSPAIVLEDLGQVEYKFQYVYFKMGVKQAEIIKSRLFRFTLDDIRCRHCFLERRGLYQTPDKNGQTAIINPKLDSILSADQDTFLRTIAKASAEEYEVFQRLMAREWQEEEKMYGSFEADSDDDEEEEEDEEDEETGGKSGYRRRRKK</sequence>
<dbReference type="InterPro" id="IPR003690">
    <property type="entry name" value="MTERF"/>
</dbReference>
<organism evidence="4 5">
    <name type="scientific">Lates calcarifer</name>
    <name type="common">Barramundi</name>
    <name type="synonym">Holocentrus calcarifer</name>
    <dbReference type="NCBI Taxonomy" id="8187"/>
    <lineage>
        <taxon>Eukaryota</taxon>
        <taxon>Metazoa</taxon>
        <taxon>Chordata</taxon>
        <taxon>Craniata</taxon>
        <taxon>Vertebrata</taxon>
        <taxon>Euteleostomi</taxon>
        <taxon>Actinopterygii</taxon>
        <taxon>Neopterygii</taxon>
        <taxon>Teleostei</taxon>
        <taxon>Neoteleostei</taxon>
        <taxon>Acanthomorphata</taxon>
        <taxon>Carangaria</taxon>
        <taxon>Carangaria incertae sedis</taxon>
        <taxon>Centropomidae</taxon>
        <taxon>Lates</taxon>
    </lineage>
</organism>
<reference evidence="6" key="2">
    <citation type="submission" date="2025-04" db="UniProtKB">
        <authorList>
            <consortium name="RefSeq"/>
        </authorList>
    </citation>
    <scope>IDENTIFICATION</scope>
    <source>
        <tissue evidence="6">Brain</tissue>
    </source>
</reference>
<keyword evidence="2" id="KW-0809">Transit peptide</keyword>
<evidence type="ECO:0000313" key="6">
    <source>
        <dbReference type="RefSeq" id="XP_018532337.1"/>
    </source>
</evidence>
<gene>
    <name evidence="4" type="primary">MTERF4</name>
    <name evidence="6" type="synonym">mterf4</name>
</gene>
<evidence type="ECO:0000256" key="3">
    <source>
        <dbReference type="SAM" id="MobiDB-lite"/>
    </source>
</evidence>
<evidence type="ECO:0000256" key="2">
    <source>
        <dbReference type="ARBA" id="ARBA00022946"/>
    </source>
</evidence>
<dbReference type="SMART" id="SM00733">
    <property type="entry name" value="Mterf"/>
    <property type="match status" value="4"/>
</dbReference>
<dbReference type="Proteomes" id="UP000314980">
    <property type="component" value="Unassembled WGS sequence"/>
</dbReference>
<evidence type="ECO:0000313" key="5">
    <source>
        <dbReference type="Proteomes" id="UP000314980"/>
    </source>
</evidence>
<accession>A0A4W6E7I3</accession>
<dbReference type="CTD" id="130916"/>
<dbReference type="AlphaFoldDB" id="A0A4W6E7I3"/>
<evidence type="ECO:0000313" key="4">
    <source>
        <dbReference type="Ensembl" id="ENSLCAP00010033536.1"/>
    </source>
</evidence>
<dbReference type="PANTHER" id="PTHR13068">
    <property type="entry name" value="CGI-12 PROTEIN-RELATED"/>
    <property type="match status" value="1"/>
</dbReference>
<dbReference type="Proteomes" id="UP000694890">
    <property type="component" value="Linkage group LG4"/>
</dbReference>
<feature type="compositionally biased region" description="Acidic residues" evidence="3">
    <location>
        <begin position="318"/>
        <end position="334"/>
    </location>
</feature>
<name>A0A4W6E7I3_LATCA</name>
<dbReference type="STRING" id="8187.ENSLCAP00010033536"/>
<dbReference type="GeneID" id="108883537"/>
<dbReference type="Ensembl" id="ENSLCAT00010034330.1">
    <property type="protein sequence ID" value="ENSLCAP00010033536.1"/>
    <property type="gene ID" value="ENSLCAG00010015757.1"/>
</dbReference>
<dbReference type="GO" id="GO:0003676">
    <property type="term" value="F:nucleic acid binding"/>
    <property type="evidence" value="ECO:0007669"/>
    <property type="project" value="InterPro"/>
</dbReference>
<keyword evidence="5" id="KW-1185">Reference proteome</keyword>
<feature type="region of interest" description="Disordered" evidence="3">
    <location>
        <begin position="312"/>
        <end position="347"/>
    </location>
</feature>
<dbReference type="OrthoDB" id="9991972at2759"/>
<dbReference type="RefSeq" id="XP_018532337.1">
    <property type="nucleotide sequence ID" value="XM_018676821.2"/>
</dbReference>
<dbReference type="KEGG" id="lcf:108883537"/>
<protein>
    <submittedName>
        <fullName evidence="4">Mitochondrial transcription termination factor 4</fullName>
    </submittedName>
    <submittedName>
        <fullName evidence="6">Transcription termination factor 4, mitochondrial</fullName>
    </submittedName>
</protein>
<evidence type="ECO:0000256" key="1">
    <source>
        <dbReference type="ARBA" id="ARBA00007692"/>
    </source>
</evidence>